<dbReference type="STRING" id="1592317.DPF_0623"/>
<evidence type="ECO:0000313" key="1">
    <source>
        <dbReference type="EMBL" id="GAU07924.1"/>
    </source>
</evidence>
<sequence length="289" mass="32402">MYGKLFGQFLYDQGIISKSDLKKALLMQDTINQPLGILALEQGMLSPEQLREILDILPKSTKRFGQLAIDHGFLTSKQVNQLLAIQEQSHLFLGEMLIRQGSLSPETLQASLTRFHAANRDVASRVMEASRHVHMAIPLKLILAIFQSYMSRAICGTAKATEVLSCGHPIMSNGFVTAHFVRDMAPRASRLLFGFTMGKREALSLCYCLTDKSIHDQGRAVLVLQEYAETLGYLIDTELRKQGFPESMTHIHMHDDTEPPRHADLCIRMSTTIGPLVLFFKTLSQDQAQ</sequence>
<proteinExistence type="predicted"/>
<gene>
    <name evidence="1" type="ORF">DPF_0623</name>
</gene>
<dbReference type="AlphaFoldDB" id="A0A194AGL9"/>
<dbReference type="OrthoDB" id="5449818at2"/>
<name>A0A194AGL9_9BACT</name>
<dbReference type="RefSeq" id="WP_069857423.1">
    <property type="nucleotide sequence ID" value="NZ_BDFE01000008.1"/>
</dbReference>
<protein>
    <recommendedName>
        <fullName evidence="3">Chemotaxis protein CheX</fullName>
    </recommendedName>
</protein>
<dbReference type="Proteomes" id="UP000095200">
    <property type="component" value="Unassembled WGS sequence"/>
</dbReference>
<comment type="caution">
    <text evidence="1">The sequence shown here is derived from an EMBL/GenBank/DDBJ whole genome shotgun (WGS) entry which is preliminary data.</text>
</comment>
<accession>A0A194AGL9</accession>
<organism evidence="1 2">
    <name type="scientific">Desulfoplanes formicivorans</name>
    <dbReference type="NCBI Taxonomy" id="1592317"/>
    <lineage>
        <taxon>Bacteria</taxon>
        <taxon>Pseudomonadati</taxon>
        <taxon>Thermodesulfobacteriota</taxon>
        <taxon>Desulfovibrionia</taxon>
        <taxon>Desulfovibrionales</taxon>
        <taxon>Desulfoplanaceae</taxon>
        <taxon>Desulfoplanes</taxon>
    </lineage>
</organism>
<keyword evidence="2" id="KW-1185">Reference proteome</keyword>
<dbReference type="EMBL" id="BDFE01000008">
    <property type="protein sequence ID" value="GAU07924.1"/>
    <property type="molecule type" value="Genomic_DNA"/>
</dbReference>
<reference evidence="2" key="1">
    <citation type="submission" date="2016-06" db="EMBL/GenBank/DDBJ databases">
        <title>Draft genome sequence of Desulfoplanes formicivorans strain Pf12B.</title>
        <authorList>
            <person name="Watanabe M."/>
            <person name="Kojima H."/>
            <person name="Fukui M."/>
        </authorList>
    </citation>
    <scope>NUCLEOTIDE SEQUENCE [LARGE SCALE GENOMIC DNA]</scope>
    <source>
        <strain evidence="2">Pf12B</strain>
    </source>
</reference>
<evidence type="ECO:0000313" key="2">
    <source>
        <dbReference type="Proteomes" id="UP000095200"/>
    </source>
</evidence>
<evidence type="ECO:0008006" key="3">
    <source>
        <dbReference type="Google" id="ProtNLM"/>
    </source>
</evidence>
<dbReference type="SUPFAM" id="SSF160246">
    <property type="entry name" value="EspE N-terminal domain-like"/>
    <property type="match status" value="2"/>
</dbReference>
<dbReference type="InterPro" id="IPR037257">
    <property type="entry name" value="T2SS_E_N_sf"/>
</dbReference>